<dbReference type="PANTHER" id="PTHR25465:SF41">
    <property type="entry name" value="E3 UBIQUITIN-PROTEIN LIGASE RNF135"/>
    <property type="match status" value="1"/>
</dbReference>
<evidence type="ECO:0000259" key="10">
    <source>
        <dbReference type="PROSITE" id="PS50089"/>
    </source>
</evidence>
<dbReference type="Gene3D" id="3.30.160.60">
    <property type="entry name" value="Classic Zinc Finger"/>
    <property type="match status" value="1"/>
</dbReference>
<evidence type="ECO:0000313" key="13">
    <source>
        <dbReference type="EMBL" id="OCT68441.1"/>
    </source>
</evidence>
<dbReference type="PROSITE" id="PS50188">
    <property type="entry name" value="B302_SPRY"/>
    <property type="match status" value="1"/>
</dbReference>
<accession>A0A974C8A8</accession>
<dbReference type="CDD" id="cd16597">
    <property type="entry name" value="RING-HC_TRIM25_C-IV"/>
    <property type="match status" value="1"/>
</dbReference>
<gene>
    <name evidence="13" type="ORF">XELAEV_18039742mg</name>
</gene>
<dbReference type="InterPro" id="IPR017907">
    <property type="entry name" value="Znf_RING_CS"/>
</dbReference>
<evidence type="ECO:0000256" key="6">
    <source>
        <dbReference type="ARBA" id="ARBA00022859"/>
    </source>
</evidence>
<organism evidence="13 14">
    <name type="scientific">Xenopus laevis</name>
    <name type="common">African clawed frog</name>
    <dbReference type="NCBI Taxonomy" id="8355"/>
    <lineage>
        <taxon>Eukaryota</taxon>
        <taxon>Metazoa</taxon>
        <taxon>Chordata</taxon>
        <taxon>Craniata</taxon>
        <taxon>Vertebrata</taxon>
        <taxon>Euteleostomi</taxon>
        <taxon>Amphibia</taxon>
        <taxon>Batrachia</taxon>
        <taxon>Anura</taxon>
        <taxon>Pipoidea</taxon>
        <taxon>Pipidae</taxon>
        <taxon>Xenopodinae</taxon>
        <taxon>Xenopus</taxon>
        <taxon>Xenopus</taxon>
    </lineage>
</organism>
<dbReference type="InterPro" id="IPR013320">
    <property type="entry name" value="ConA-like_dom_sf"/>
</dbReference>
<evidence type="ECO:0000256" key="2">
    <source>
        <dbReference type="ARBA" id="ARBA00022723"/>
    </source>
</evidence>
<dbReference type="InterPro" id="IPR001870">
    <property type="entry name" value="B30.2/SPRY"/>
</dbReference>
<dbReference type="PROSITE" id="PS50119">
    <property type="entry name" value="ZF_BBOX"/>
    <property type="match status" value="1"/>
</dbReference>
<dbReference type="SUPFAM" id="SSF57845">
    <property type="entry name" value="B-box zinc-binding domain"/>
    <property type="match status" value="1"/>
</dbReference>
<dbReference type="InterPro" id="IPR051051">
    <property type="entry name" value="E3_ubiq-ligase_TRIM/RNF"/>
</dbReference>
<dbReference type="Pfam" id="PF00622">
    <property type="entry name" value="SPRY"/>
    <property type="match status" value="1"/>
</dbReference>
<dbReference type="InterPro" id="IPR013083">
    <property type="entry name" value="Znf_RING/FYVE/PHD"/>
</dbReference>
<dbReference type="InterPro" id="IPR027370">
    <property type="entry name" value="Znf-RING_euk"/>
</dbReference>
<dbReference type="InterPro" id="IPR003879">
    <property type="entry name" value="Butyrophylin_SPRY"/>
</dbReference>
<dbReference type="Gene3D" id="3.30.40.10">
    <property type="entry name" value="Zinc/RING finger domain, C3HC4 (zinc finger)"/>
    <property type="match status" value="1"/>
</dbReference>
<dbReference type="AlphaFoldDB" id="A0A974C8A8"/>
<reference evidence="14" key="1">
    <citation type="journal article" date="2016" name="Nature">
        <title>Genome evolution in the allotetraploid frog Xenopus laevis.</title>
        <authorList>
            <person name="Session A.M."/>
            <person name="Uno Y."/>
            <person name="Kwon T."/>
            <person name="Chapman J.A."/>
            <person name="Toyoda A."/>
            <person name="Takahashi S."/>
            <person name="Fukui A."/>
            <person name="Hikosaka A."/>
            <person name="Suzuki A."/>
            <person name="Kondo M."/>
            <person name="van Heeringen S.J."/>
            <person name="Quigley I."/>
            <person name="Heinz S."/>
            <person name="Ogino H."/>
            <person name="Ochi H."/>
            <person name="Hellsten U."/>
            <person name="Lyons J.B."/>
            <person name="Simakov O."/>
            <person name="Putnam N."/>
            <person name="Stites J."/>
            <person name="Kuroki Y."/>
            <person name="Tanaka T."/>
            <person name="Michiue T."/>
            <person name="Watanabe M."/>
            <person name="Bogdanovic O."/>
            <person name="Lister R."/>
            <person name="Georgiou G."/>
            <person name="Paranjpe S.S."/>
            <person name="van Kruijsbergen I."/>
            <person name="Shu S."/>
            <person name="Carlson J."/>
            <person name="Kinoshita T."/>
            <person name="Ohta Y."/>
            <person name="Mawaribuchi S."/>
            <person name="Jenkins J."/>
            <person name="Grimwood J."/>
            <person name="Schmutz J."/>
            <person name="Mitros T."/>
            <person name="Mozaffari S.V."/>
            <person name="Suzuki Y."/>
            <person name="Haramoto Y."/>
            <person name="Yamamoto T.S."/>
            <person name="Takagi C."/>
            <person name="Heald R."/>
            <person name="Miller K."/>
            <person name="Haudenschild C."/>
            <person name="Kitzman J."/>
            <person name="Nakayama T."/>
            <person name="Izutsu Y."/>
            <person name="Robert J."/>
            <person name="Fortriede J."/>
            <person name="Burns K."/>
            <person name="Lotay V."/>
            <person name="Karimi K."/>
            <person name="Yasuoka Y."/>
            <person name="Dichmann D.S."/>
            <person name="Flajnik M.F."/>
            <person name="Houston D.W."/>
            <person name="Shendure J."/>
            <person name="DuPasquier L."/>
            <person name="Vize P.D."/>
            <person name="Zorn A.M."/>
            <person name="Ito M."/>
            <person name="Marcotte E.M."/>
            <person name="Wallingford J.B."/>
            <person name="Ito Y."/>
            <person name="Asashima M."/>
            <person name="Ueno N."/>
            <person name="Matsuda Y."/>
            <person name="Veenstra G.J."/>
            <person name="Fujiyama A."/>
            <person name="Harland R.M."/>
            <person name="Taira M."/>
            <person name="Rokhsar D.S."/>
        </authorList>
    </citation>
    <scope>NUCLEOTIDE SEQUENCE [LARGE SCALE GENOMIC DNA]</scope>
    <source>
        <strain evidence="14">J</strain>
    </source>
</reference>
<feature type="domain" description="RING-type" evidence="10">
    <location>
        <begin position="12"/>
        <end position="56"/>
    </location>
</feature>
<protein>
    <submittedName>
        <fullName evidence="13">Uncharacterized protein</fullName>
    </submittedName>
</protein>
<dbReference type="SMART" id="SM00336">
    <property type="entry name" value="BBOX"/>
    <property type="match status" value="1"/>
</dbReference>
<dbReference type="Proteomes" id="UP000694892">
    <property type="component" value="Chromosome 8L"/>
</dbReference>
<dbReference type="Pfam" id="PF00643">
    <property type="entry name" value="zf-B_box"/>
    <property type="match status" value="1"/>
</dbReference>
<dbReference type="InterPro" id="IPR001841">
    <property type="entry name" value="Znf_RING"/>
</dbReference>
<sequence length="525" mass="60697">MATTDLRAELQCSVCKEIYKDPVTLPCGHNFCLLCINKTWNWQWQIEEDSSCPECRERFRRHTDLRRNRTLCNIVEHFLFTNPEQDGSETLCIYCNSPVSAACRGDISLCDYHFSFQTKSADCALSAKSSEDMQCSVHQEGLKYYCSEDGVCVCASCFVHEHRGHRVKFLNEAAVNKKKKLREVLEKLILGRKEAEIAVHNLKERWRELEKEAANETERVSSLFSDINDKLKALEKHLLGEISRQEGKLLIPFQTLVQQLETKKDELSMDIHHIEKLSSSADPITVLQGKEPSTFAKHWNGFLRNPFDISYLNPSVWNLDVGLILETLHTGLAGIHIGLREKIYGQQAKDMLLDIDSAGNHVVVLDNKKTFFYSETDQLRPETRWRFQHYQILSTRIFSSGQHYWEVESSESGQWDIGVAYPSIERKGLQSYIGYNNKSWCLGRVDNKYSVTHDSKEKYLDHLPSCERIRITLDYEAGRLSFYELSDSIRHLYTFTATFTEPLHAAFWVGEVGRKDEKDRIRILS</sequence>
<dbReference type="Gene3D" id="2.60.120.920">
    <property type="match status" value="1"/>
</dbReference>
<evidence type="ECO:0000259" key="12">
    <source>
        <dbReference type="PROSITE" id="PS50188"/>
    </source>
</evidence>
<dbReference type="Pfam" id="PF25600">
    <property type="entry name" value="TRIM_CC"/>
    <property type="match status" value="1"/>
</dbReference>
<keyword evidence="5" id="KW-0862">Zinc</keyword>
<dbReference type="Pfam" id="PF13445">
    <property type="entry name" value="zf-RING_UBOX"/>
    <property type="match status" value="1"/>
</dbReference>
<dbReference type="SUPFAM" id="SSF49899">
    <property type="entry name" value="Concanavalin A-like lectins/glucanases"/>
    <property type="match status" value="1"/>
</dbReference>
<evidence type="ECO:0000259" key="11">
    <source>
        <dbReference type="PROSITE" id="PS50119"/>
    </source>
</evidence>
<dbReference type="SMART" id="SM00184">
    <property type="entry name" value="RING"/>
    <property type="match status" value="1"/>
</dbReference>
<feature type="domain" description="B30.2/SPRY" evidence="12">
    <location>
        <begin position="331"/>
        <end position="525"/>
    </location>
</feature>
<dbReference type="SUPFAM" id="SSF57850">
    <property type="entry name" value="RING/U-box"/>
    <property type="match status" value="1"/>
</dbReference>
<dbReference type="PRINTS" id="PR01407">
    <property type="entry name" value="BUTYPHLNCDUF"/>
</dbReference>
<evidence type="ECO:0000313" key="14">
    <source>
        <dbReference type="Proteomes" id="UP000694892"/>
    </source>
</evidence>
<dbReference type="GO" id="GO:0045087">
    <property type="term" value="P:innate immune response"/>
    <property type="evidence" value="ECO:0007669"/>
    <property type="project" value="UniProtKB-KW"/>
</dbReference>
<keyword evidence="3 8" id="KW-0863">Zinc-finger</keyword>
<dbReference type="CDD" id="cd12891">
    <property type="entry name" value="SPRY_PRY_C-I_2"/>
    <property type="match status" value="1"/>
</dbReference>
<evidence type="ECO:0000256" key="7">
    <source>
        <dbReference type="ARBA" id="ARBA00023054"/>
    </source>
</evidence>
<name>A0A974C8A8_XENLA</name>
<dbReference type="InterPro" id="IPR003877">
    <property type="entry name" value="SPRY_dom"/>
</dbReference>
<dbReference type="PROSITE" id="PS00518">
    <property type="entry name" value="ZF_RING_1"/>
    <property type="match status" value="1"/>
</dbReference>
<keyword evidence="7 9" id="KW-0175">Coiled coil</keyword>
<feature type="coiled-coil region" evidence="9">
    <location>
        <begin position="167"/>
        <end position="219"/>
    </location>
</feature>
<dbReference type="SMART" id="SM00502">
    <property type="entry name" value="BBC"/>
    <property type="match status" value="1"/>
</dbReference>
<evidence type="ECO:0000256" key="4">
    <source>
        <dbReference type="ARBA" id="ARBA00022786"/>
    </source>
</evidence>
<proteinExistence type="predicted"/>
<dbReference type="PROSITE" id="PS50089">
    <property type="entry name" value="ZF_RING_2"/>
    <property type="match status" value="1"/>
</dbReference>
<evidence type="ECO:0000256" key="8">
    <source>
        <dbReference type="PROSITE-ProRule" id="PRU00024"/>
    </source>
</evidence>
<keyword evidence="6" id="KW-0391">Immunity</keyword>
<keyword evidence="1" id="KW-0399">Innate immunity</keyword>
<dbReference type="CDD" id="cd19769">
    <property type="entry name" value="Bbox2_TRIM16-like"/>
    <property type="match status" value="1"/>
</dbReference>
<dbReference type="InterPro" id="IPR043136">
    <property type="entry name" value="B30.2/SPRY_sf"/>
</dbReference>
<dbReference type="SMART" id="SM00449">
    <property type="entry name" value="SPRY"/>
    <property type="match status" value="1"/>
</dbReference>
<keyword evidence="4" id="KW-0833">Ubl conjugation pathway</keyword>
<dbReference type="GO" id="GO:0008270">
    <property type="term" value="F:zinc ion binding"/>
    <property type="evidence" value="ECO:0007669"/>
    <property type="project" value="UniProtKB-KW"/>
</dbReference>
<feature type="domain" description="B box-type" evidence="11">
    <location>
        <begin position="130"/>
        <end position="170"/>
    </location>
</feature>
<evidence type="ECO:0000256" key="9">
    <source>
        <dbReference type="SAM" id="Coils"/>
    </source>
</evidence>
<evidence type="ECO:0000256" key="3">
    <source>
        <dbReference type="ARBA" id="ARBA00022771"/>
    </source>
</evidence>
<dbReference type="PANTHER" id="PTHR25465">
    <property type="entry name" value="B-BOX DOMAIN CONTAINING"/>
    <property type="match status" value="1"/>
</dbReference>
<dbReference type="EMBL" id="CM004480">
    <property type="protein sequence ID" value="OCT68441.1"/>
    <property type="molecule type" value="Genomic_DNA"/>
</dbReference>
<evidence type="ECO:0000256" key="1">
    <source>
        <dbReference type="ARBA" id="ARBA00022588"/>
    </source>
</evidence>
<dbReference type="InterPro" id="IPR058030">
    <property type="entry name" value="TRIM8/14/16/25/29/45/65_CC"/>
</dbReference>
<evidence type="ECO:0000256" key="5">
    <source>
        <dbReference type="ARBA" id="ARBA00022833"/>
    </source>
</evidence>
<keyword evidence="2" id="KW-0479">Metal-binding</keyword>
<dbReference type="InterPro" id="IPR000315">
    <property type="entry name" value="Znf_B-box"/>
</dbReference>
<dbReference type="InterPro" id="IPR003649">
    <property type="entry name" value="Bbox_C"/>
</dbReference>